<evidence type="ECO:0000313" key="11">
    <source>
        <dbReference type="EMBL" id="CEJ73432.1"/>
    </source>
</evidence>
<dbReference type="InterPro" id="IPR020846">
    <property type="entry name" value="MFS_dom"/>
</dbReference>
<proteinExistence type="inferred from homology"/>
<comment type="similarity">
    <text evidence="2">Belongs to the major facilitator superfamily. Proton-dependent oligopeptide transporter (POT/PTR) (TC 2.A.17) family.</text>
</comment>
<accession>A0ABM9RN10</accession>
<evidence type="ECO:0000256" key="6">
    <source>
        <dbReference type="ARBA" id="ARBA00022989"/>
    </source>
</evidence>
<feature type="transmembrane region" description="Helical" evidence="9">
    <location>
        <begin position="299"/>
        <end position="319"/>
    </location>
</feature>
<keyword evidence="5 9" id="KW-0812">Transmembrane</keyword>
<keyword evidence="12" id="KW-1185">Reference proteome</keyword>
<dbReference type="SUPFAM" id="SSF103473">
    <property type="entry name" value="MFS general substrate transporter"/>
    <property type="match status" value="1"/>
</dbReference>
<dbReference type="InterPro" id="IPR011701">
    <property type="entry name" value="MFS"/>
</dbReference>
<keyword evidence="7 9" id="KW-0472">Membrane</keyword>
<reference evidence="11 12" key="1">
    <citation type="submission" date="2014-11" db="EMBL/GenBank/DDBJ databases">
        <authorList>
            <person name="Aslett M.A."/>
            <person name="De Silva N."/>
        </authorList>
    </citation>
    <scope>NUCLEOTIDE SEQUENCE [LARGE SCALE GENOMIC DNA]</scope>
    <source>
        <strain evidence="11 12">ATCC9714</strain>
    </source>
</reference>
<evidence type="ECO:0000256" key="4">
    <source>
        <dbReference type="ARBA" id="ARBA00022475"/>
    </source>
</evidence>
<feature type="domain" description="Major facilitator superfamily (MFS) profile" evidence="10">
    <location>
        <begin position="18"/>
        <end position="462"/>
    </location>
</feature>
<evidence type="ECO:0000256" key="8">
    <source>
        <dbReference type="SAM" id="MobiDB-lite"/>
    </source>
</evidence>
<dbReference type="InterPro" id="IPR050171">
    <property type="entry name" value="MFS_Transporters"/>
</dbReference>
<feature type="transmembrane region" description="Helical" evidence="9">
    <location>
        <begin position="84"/>
        <end position="101"/>
    </location>
</feature>
<feature type="region of interest" description="Disordered" evidence="8">
    <location>
        <begin position="226"/>
        <end position="247"/>
    </location>
</feature>
<evidence type="ECO:0000256" key="9">
    <source>
        <dbReference type="SAM" id="Phobius"/>
    </source>
</evidence>
<dbReference type="PROSITE" id="PS50850">
    <property type="entry name" value="MFS"/>
    <property type="match status" value="1"/>
</dbReference>
<dbReference type="EMBL" id="LN679998">
    <property type="protein sequence ID" value="CEJ73432.1"/>
    <property type="molecule type" value="Genomic_DNA"/>
</dbReference>
<feature type="transmembrane region" description="Helical" evidence="9">
    <location>
        <begin position="405"/>
        <end position="424"/>
    </location>
</feature>
<dbReference type="GeneID" id="97537181"/>
<keyword evidence="4" id="KW-1003">Cell membrane</keyword>
<feature type="transmembrane region" description="Helical" evidence="9">
    <location>
        <begin position="340"/>
        <end position="359"/>
    </location>
</feature>
<feature type="transmembrane region" description="Helical" evidence="9">
    <location>
        <begin position="57"/>
        <end position="77"/>
    </location>
</feature>
<evidence type="ECO:0000256" key="1">
    <source>
        <dbReference type="ARBA" id="ARBA00004651"/>
    </source>
</evidence>
<feature type="transmembrane region" description="Helical" evidence="9">
    <location>
        <begin position="107"/>
        <end position="125"/>
    </location>
</feature>
<dbReference type="InterPro" id="IPR036259">
    <property type="entry name" value="MFS_trans_sf"/>
</dbReference>
<protein>
    <submittedName>
        <fullName evidence="11">Probable transporter</fullName>
    </submittedName>
</protein>
<evidence type="ECO:0000313" key="12">
    <source>
        <dbReference type="Proteomes" id="UP000032811"/>
    </source>
</evidence>
<dbReference type="Gene3D" id="1.20.1250.20">
    <property type="entry name" value="MFS general substrate transporter like domains"/>
    <property type="match status" value="2"/>
</dbReference>
<sequence>MANTTSSPAKHPKGLYTCGLTFTFERFAYYGSKTLLLLFLAEMVAKGGLGIDYADATAIAANLAAFTYLAPIFGGMICDRWIGARYCVIIGSVIMAAGYALGYFATSVIWVHAMIILISIGTGFFKGNLNALVGELYDDNTRKDAAFSILYTFVNLGSFIGSLTIGILYTKTFAVIDNGHLVEYGFRQCFMLAAIVMLLGGLLFTCTMKYLGEAGKYPQKMLDKQVGKTNSGKAGKTGKTGKTGDRPLTKREKDRVKVIFILSFFSIFFWVFYNQAGSSLTLYMKDYVNMYVGSFEIPVMWIETALNGFLCVALGPVMAAIWTKLSKREKGDLSMAQKIALGYAFLAVAFGFVIAAEFVRGVGSPATVKASVLWLVFFVIFQTIGEMCFSPLGNSLVSKIAPAKYLSLLMGVWACATFFANKAAGYVQMIIDKMGLMQTFIAIPVILIVGVFIILTFNKKLTNMIGDDESSDEVIA</sequence>
<comment type="subcellular location">
    <subcellularLocation>
        <location evidence="1">Cell membrane</location>
        <topology evidence="1">Multi-pass membrane protein</topology>
    </subcellularLocation>
</comment>
<feature type="transmembrane region" description="Helical" evidence="9">
    <location>
        <begin position="371"/>
        <end position="393"/>
    </location>
</feature>
<gene>
    <name evidence="11" type="ORF">ATCC9714_13201</name>
</gene>
<dbReference type="CDD" id="cd17346">
    <property type="entry name" value="MFS_DtpA_like"/>
    <property type="match status" value="1"/>
</dbReference>
<dbReference type="Pfam" id="PF07690">
    <property type="entry name" value="MFS_1"/>
    <property type="match status" value="1"/>
</dbReference>
<dbReference type="PANTHER" id="PTHR23517:SF15">
    <property type="entry name" value="PROTON-DEPENDENT OLIGOPEPTIDE FAMILY TRANSPORT PROTEIN"/>
    <property type="match status" value="1"/>
</dbReference>
<feature type="transmembrane region" description="Helical" evidence="9">
    <location>
        <begin position="190"/>
        <end position="211"/>
    </location>
</feature>
<dbReference type="PANTHER" id="PTHR23517">
    <property type="entry name" value="RESISTANCE PROTEIN MDTM, PUTATIVE-RELATED-RELATED"/>
    <property type="match status" value="1"/>
</dbReference>
<keyword evidence="6 9" id="KW-1133">Transmembrane helix</keyword>
<name>A0ABM9RN10_PARSO</name>
<organism evidence="11 12">
    <name type="scientific">Paraclostridium sordellii</name>
    <name type="common">Clostridium sordellii</name>
    <dbReference type="NCBI Taxonomy" id="1505"/>
    <lineage>
        <taxon>Bacteria</taxon>
        <taxon>Bacillati</taxon>
        <taxon>Bacillota</taxon>
        <taxon>Clostridia</taxon>
        <taxon>Peptostreptococcales</taxon>
        <taxon>Peptostreptococcaceae</taxon>
        <taxon>Paraclostridium</taxon>
    </lineage>
</organism>
<evidence type="ECO:0000256" key="2">
    <source>
        <dbReference type="ARBA" id="ARBA00005982"/>
    </source>
</evidence>
<dbReference type="InterPro" id="IPR005279">
    <property type="entry name" value="Dipep/tripep_permease"/>
</dbReference>
<dbReference type="RefSeq" id="WP_057544802.1">
    <property type="nucleotide sequence ID" value="NZ_CDNJ01000003.1"/>
</dbReference>
<dbReference type="Proteomes" id="UP000032811">
    <property type="component" value="Chromosome 1"/>
</dbReference>
<evidence type="ECO:0000256" key="7">
    <source>
        <dbReference type="ARBA" id="ARBA00023136"/>
    </source>
</evidence>
<evidence type="ECO:0000256" key="3">
    <source>
        <dbReference type="ARBA" id="ARBA00022448"/>
    </source>
</evidence>
<keyword evidence="3" id="KW-0813">Transport</keyword>
<feature type="transmembrane region" description="Helical" evidence="9">
    <location>
        <begin position="436"/>
        <end position="457"/>
    </location>
</feature>
<evidence type="ECO:0000256" key="5">
    <source>
        <dbReference type="ARBA" id="ARBA00022692"/>
    </source>
</evidence>
<feature type="transmembrane region" description="Helical" evidence="9">
    <location>
        <begin position="146"/>
        <end position="170"/>
    </location>
</feature>
<evidence type="ECO:0000259" key="10">
    <source>
        <dbReference type="PROSITE" id="PS50850"/>
    </source>
</evidence>
<feature type="transmembrane region" description="Helical" evidence="9">
    <location>
        <begin position="256"/>
        <end position="273"/>
    </location>
</feature>